<evidence type="ECO:0000256" key="16">
    <source>
        <dbReference type="ARBA" id="ARBA00072632"/>
    </source>
</evidence>
<feature type="domain" description="Nucleoside diphosphate kinase-like" evidence="20">
    <location>
        <begin position="25"/>
        <end position="163"/>
    </location>
</feature>
<dbReference type="GO" id="GO:0006228">
    <property type="term" value="P:UTP biosynthetic process"/>
    <property type="evidence" value="ECO:0007669"/>
    <property type="project" value="InterPro"/>
</dbReference>
<evidence type="ECO:0000256" key="17">
    <source>
        <dbReference type="ARBA" id="ARBA00080200"/>
    </source>
</evidence>
<evidence type="ECO:0000256" key="7">
    <source>
        <dbReference type="ARBA" id="ARBA00008142"/>
    </source>
</evidence>
<dbReference type="PANTHER" id="PTHR46161:SF1">
    <property type="entry name" value="NUCLEOSIDE DIPHOSPHATE KINASE HOMOLOG 5"/>
    <property type="match status" value="1"/>
</dbReference>
<dbReference type="InterPro" id="IPR001564">
    <property type="entry name" value="Nucleoside_diP_kinase"/>
</dbReference>
<evidence type="ECO:0000256" key="10">
    <source>
        <dbReference type="ARBA" id="ARBA00022490"/>
    </source>
</evidence>
<dbReference type="FunFam" id="3.30.70.141:FF:000010">
    <property type="entry name" value="Nucleoside diphosphate kinase 7"/>
    <property type="match status" value="1"/>
</dbReference>
<dbReference type="FunFam" id="1.20.890.10:FF:000008">
    <property type="entry name" value="Nucleoside diphosphate kinase homolog 5"/>
    <property type="match status" value="1"/>
</dbReference>
<dbReference type="GO" id="GO:0003341">
    <property type="term" value="P:cilium movement"/>
    <property type="evidence" value="ECO:0007669"/>
    <property type="project" value="TreeGrafter"/>
</dbReference>
<keyword evidence="9" id="KW-0217">Developmental protein</keyword>
<dbReference type="GO" id="GO:0046872">
    <property type="term" value="F:metal ion binding"/>
    <property type="evidence" value="ECO:0007669"/>
    <property type="project" value="UniProtKB-KW"/>
</dbReference>
<dbReference type="GO" id="GO:0006183">
    <property type="term" value="P:GTP biosynthetic process"/>
    <property type="evidence" value="ECO:0007669"/>
    <property type="project" value="InterPro"/>
</dbReference>
<evidence type="ECO:0000256" key="13">
    <source>
        <dbReference type="ARBA" id="ARBA00023242"/>
    </source>
</evidence>
<comment type="similarity">
    <text evidence="7 18 19">Belongs to the NDK family.</text>
</comment>
<evidence type="ECO:0000256" key="11">
    <source>
        <dbReference type="ARBA" id="ARBA00022723"/>
    </source>
</evidence>
<keyword evidence="15" id="KW-0131">Cell cycle</keyword>
<dbReference type="GO" id="GO:0006241">
    <property type="term" value="P:CTP biosynthetic process"/>
    <property type="evidence" value="ECO:0007669"/>
    <property type="project" value="InterPro"/>
</dbReference>
<dbReference type="InterPro" id="IPR036850">
    <property type="entry name" value="NDK-like_dom_sf"/>
</dbReference>
<evidence type="ECO:0000256" key="12">
    <source>
        <dbReference type="ARBA" id="ARBA00022801"/>
    </source>
</evidence>
<evidence type="ECO:0000256" key="19">
    <source>
        <dbReference type="RuleBase" id="RU004011"/>
    </source>
</evidence>
<keyword evidence="14" id="KW-0966">Cell projection</keyword>
<reference evidence="21" key="3">
    <citation type="submission" date="2025-09" db="UniProtKB">
        <authorList>
            <consortium name="Ensembl"/>
        </authorList>
    </citation>
    <scope>IDENTIFICATION</scope>
</reference>
<name>A0A674PAG8_TAKRU</name>
<evidence type="ECO:0000256" key="9">
    <source>
        <dbReference type="ARBA" id="ARBA00022473"/>
    </source>
</evidence>
<evidence type="ECO:0000256" key="1">
    <source>
        <dbReference type="ARBA" id="ARBA00003465"/>
    </source>
</evidence>
<keyword evidence="11" id="KW-0479">Metal-binding</keyword>
<evidence type="ECO:0000256" key="6">
    <source>
        <dbReference type="ARBA" id="ARBA00004510"/>
    </source>
</evidence>
<dbReference type="GO" id="GO:1902176">
    <property type="term" value="P:negative regulation of oxidative stress-induced intrinsic apoptotic signaling pathway"/>
    <property type="evidence" value="ECO:0007669"/>
    <property type="project" value="TreeGrafter"/>
</dbReference>
<dbReference type="SUPFAM" id="SSF54919">
    <property type="entry name" value="Nucleoside diphosphate kinase, NDK"/>
    <property type="match status" value="1"/>
</dbReference>
<sequence>AQKTLIQNNILSGSMSRSPPPRIYVQQTLALVKPDVVHVADQIEDQILNSGFTILQKRKLQLSPEHCSDFYADQYGTPHFPSLTAFMSSGPVIAMVLARDDAVAHWNHLIGPANSVIAKKTHPDSLRAKYGTSELQNALHGSESLAAAVKEIRFMFPNTLIEPLPSRLEIKEYLNTYVNPTLLRGLTEVCKHKPFNPCIWLADWLLKNNPNEPKVEETE</sequence>
<comment type="function">
    <text evidence="1">Major role in the synthesis of nucleoside triphosphates other than ATP.</text>
</comment>
<evidence type="ECO:0000256" key="2">
    <source>
        <dbReference type="ARBA" id="ARBA00004123"/>
    </source>
</evidence>
<evidence type="ECO:0000256" key="4">
    <source>
        <dbReference type="ARBA" id="ARBA00004466"/>
    </source>
</evidence>
<proteinExistence type="inferred from homology"/>
<evidence type="ECO:0000256" key="3">
    <source>
        <dbReference type="ARBA" id="ARBA00004138"/>
    </source>
</evidence>
<dbReference type="GeneTree" id="ENSGT00940000159595"/>
<comment type="subcellular location">
    <subcellularLocation>
        <location evidence="3">Cell projection</location>
        <location evidence="3">Cilium</location>
    </subcellularLocation>
    <subcellularLocation>
        <location evidence="6">Cell projection</location>
        <location evidence="6">Lamellipodium</location>
    </subcellularLocation>
    <subcellularLocation>
        <location evidence="4">Cell projection</location>
        <location evidence="4">Ruffle</location>
    </subcellularLocation>
    <subcellularLocation>
        <location evidence="5">Cytoplasm</location>
    </subcellularLocation>
    <subcellularLocation>
        <location evidence="2">Nucleus</location>
    </subcellularLocation>
</comment>
<evidence type="ECO:0000313" key="22">
    <source>
        <dbReference type="Proteomes" id="UP000005226"/>
    </source>
</evidence>
<dbReference type="PROSITE" id="PS51374">
    <property type="entry name" value="NDPK_LIKE"/>
    <property type="match status" value="1"/>
</dbReference>
<keyword evidence="13" id="KW-0539">Nucleus</keyword>
<dbReference type="SMART" id="SM00562">
    <property type="entry name" value="NDK"/>
    <property type="match status" value="1"/>
</dbReference>
<dbReference type="Gene3D" id="3.30.70.141">
    <property type="entry name" value="Nucleoside diphosphate kinase-like domain"/>
    <property type="match status" value="1"/>
</dbReference>
<dbReference type="GO" id="GO:0016787">
    <property type="term" value="F:hydrolase activity"/>
    <property type="evidence" value="ECO:0007669"/>
    <property type="project" value="UniProtKB-KW"/>
</dbReference>
<dbReference type="Gene3D" id="1.20.890.10">
    <property type="entry name" value="cAMP-dependent protein kinase regulatory subunit, dimerization-anchoring domain"/>
    <property type="match status" value="1"/>
</dbReference>
<evidence type="ECO:0000256" key="8">
    <source>
        <dbReference type="ARBA" id="ARBA00013499"/>
    </source>
</evidence>
<dbReference type="GO" id="GO:0030027">
    <property type="term" value="C:lamellipodium"/>
    <property type="evidence" value="ECO:0007669"/>
    <property type="project" value="UniProtKB-SubCell"/>
</dbReference>
<comment type="caution">
    <text evidence="18">Lacks conserved residue(s) required for the propagation of feature annotation.</text>
</comment>
<dbReference type="PANTHER" id="PTHR46161">
    <property type="entry name" value="NUCLEOSIDE DIPHOSPHATE KINASE"/>
    <property type="match status" value="1"/>
</dbReference>
<keyword evidence="10" id="KW-0963">Cytoplasm</keyword>
<evidence type="ECO:0000256" key="15">
    <source>
        <dbReference type="ARBA" id="ARBA00023306"/>
    </source>
</evidence>
<dbReference type="GO" id="GO:0005634">
    <property type="term" value="C:nucleus"/>
    <property type="evidence" value="ECO:0007669"/>
    <property type="project" value="UniProtKB-SubCell"/>
</dbReference>
<dbReference type="InterPro" id="IPR034907">
    <property type="entry name" value="NDK-like_dom"/>
</dbReference>
<accession>A0A674PAG8</accession>
<gene>
    <name evidence="21" type="primary">nme5</name>
</gene>
<keyword evidence="12" id="KW-0378">Hydrolase</keyword>
<protein>
    <recommendedName>
        <fullName evidence="8">Nucleoside diphosphate kinase B</fullName>
    </recommendedName>
    <alternativeName>
        <fullName evidence="17">3'-5' exonuclease NME5</fullName>
    </alternativeName>
    <alternativeName>
        <fullName evidence="16">Nucleoside diphosphate kinase homolog 5</fullName>
    </alternativeName>
</protein>
<reference evidence="21 22" key="1">
    <citation type="journal article" date="2011" name="Genome Biol. Evol.">
        <title>Integration of the genetic map and genome assembly of fugu facilitates insights into distinct features of genome evolution in teleosts and mammals.</title>
        <authorList>
            <person name="Kai W."/>
            <person name="Kikuchi K."/>
            <person name="Tohari S."/>
            <person name="Chew A.K."/>
            <person name="Tay A."/>
            <person name="Fujiwara A."/>
            <person name="Hosoya S."/>
            <person name="Suetake H."/>
            <person name="Naruse K."/>
            <person name="Brenner S."/>
            <person name="Suzuki Y."/>
            <person name="Venkatesh B."/>
        </authorList>
    </citation>
    <scope>NUCLEOTIDE SEQUENCE [LARGE SCALE GENOMIC DNA]</scope>
</reference>
<dbReference type="Pfam" id="PF00334">
    <property type="entry name" value="NDK"/>
    <property type="match status" value="1"/>
</dbReference>
<dbReference type="Pfam" id="PF05186">
    <property type="entry name" value="Dpy-30"/>
    <property type="match status" value="1"/>
</dbReference>
<dbReference type="OMA" id="HNAISYW"/>
<dbReference type="InParanoid" id="A0A674PAG8"/>
<dbReference type="Ensembl" id="ENSTRUT00000079659.1">
    <property type="protein sequence ID" value="ENSTRUP00000082603.1"/>
    <property type="gene ID" value="ENSTRUG00000000586.3"/>
</dbReference>
<keyword evidence="22" id="KW-1185">Reference proteome</keyword>
<dbReference type="PRINTS" id="PR01243">
    <property type="entry name" value="NUCDPKINASE"/>
</dbReference>
<organism evidence="21 22">
    <name type="scientific">Takifugu rubripes</name>
    <name type="common">Japanese pufferfish</name>
    <name type="synonym">Fugu rubripes</name>
    <dbReference type="NCBI Taxonomy" id="31033"/>
    <lineage>
        <taxon>Eukaryota</taxon>
        <taxon>Metazoa</taxon>
        <taxon>Chordata</taxon>
        <taxon>Craniata</taxon>
        <taxon>Vertebrata</taxon>
        <taxon>Euteleostomi</taxon>
        <taxon>Actinopterygii</taxon>
        <taxon>Neopterygii</taxon>
        <taxon>Teleostei</taxon>
        <taxon>Neoteleostei</taxon>
        <taxon>Acanthomorphata</taxon>
        <taxon>Eupercaria</taxon>
        <taxon>Tetraodontiformes</taxon>
        <taxon>Tetradontoidea</taxon>
        <taxon>Tetraodontidae</taxon>
        <taxon>Takifugu</taxon>
    </lineage>
</organism>
<evidence type="ECO:0000259" key="20">
    <source>
        <dbReference type="SMART" id="SM00562"/>
    </source>
</evidence>
<evidence type="ECO:0000256" key="5">
    <source>
        <dbReference type="ARBA" id="ARBA00004496"/>
    </source>
</evidence>
<dbReference type="InterPro" id="IPR007858">
    <property type="entry name" value="Dpy-30_motif"/>
</dbReference>
<dbReference type="GO" id="GO:0004550">
    <property type="term" value="F:nucleoside diphosphate kinase activity"/>
    <property type="evidence" value="ECO:0007669"/>
    <property type="project" value="InterPro"/>
</dbReference>
<dbReference type="GO" id="GO:0001726">
    <property type="term" value="C:ruffle"/>
    <property type="evidence" value="ECO:0007669"/>
    <property type="project" value="UniProtKB-SubCell"/>
</dbReference>
<dbReference type="Proteomes" id="UP000005226">
    <property type="component" value="Chromosome 14"/>
</dbReference>
<dbReference type="GO" id="GO:0005929">
    <property type="term" value="C:cilium"/>
    <property type="evidence" value="ECO:0007669"/>
    <property type="project" value="UniProtKB-SubCell"/>
</dbReference>
<evidence type="ECO:0000256" key="18">
    <source>
        <dbReference type="PROSITE-ProRule" id="PRU00706"/>
    </source>
</evidence>
<dbReference type="AlphaFoldDB" id="A0A674PAG8"/>
<reference evidence="21" key="2">
    <citation type="submission" date="2025-08" db="UniProtKB">
        <authorList>
            <consortium name="Ensembl"/>
        </authorList>
    </citation>
    <scope>IDENTIFICATION</scope>
</reference>
<evidence type="ECO:0000313" key="21">
    <source>
        <dbReference type="Ensembl" id="ENSTRUP00000082603.1"/>
    </source>
</evidence>
<dbReference type="GO" id="GO:0005737">
    <property type="term" value="C:cytoplasm"/>
    <property type="evidence" value="ECO:0007669"/>
    <property type="project" value="UniProtKB-SubCell"/>
</dbReference>
<dbReference type="CDD" id="cd22970">
    <property type="entry name" value="DD_NDKH5-like"/>
    <property type="match status" value="1"/>
</dbReference>
<evidence type="ECO:0000256" key="14">
    <source>
        <dbReference type="ARBA" id="ARBA00023273"/>
    </source>
</evidence>